<accession>A0ABD1XW41</accession>
<evidence type="ECO:0000256" key="1">
    <source>
        <dbReference type="SAM" id="Phobius"/>
    </source>
</evidence>
<keyword evidence="3" id="KW-1185">Reference proteome</keyword>
<reference evidence="2 3" key="1">
    <citation type="submission" date="2024-09" db="EMBL/GenBank/DDBJ databases">
        <title>Chromosome-scale assembly of Riccia fluitans.</title>
        <authorList>
            <person name="Paukszto L."/>
            <person name="Sawicki J."/>
            <person name="Karawczyk K."/>
            <person name="Piernik-Szablinska J."/>
            <person name="Szczecinska M."/>
            <person name="Mazdziarz M."/>
        </authorList>
    </citation>
    <scope>NUCLEOTIDE SEQUENCE [LARGE SCALE GENOMIC DNA]</scope>
    <source>
        <strain evidence="2">Rf_01</strain>
        <tissue evidence="2">Aerial parts of the thallus</tissue>
    </source>
</reference>
<sequence>MKTRSADGEGSEREKLKGALPIQNLTFRPLFADPRGARHFASPASECKYITFSFDTNDEKAGTKKLDPVFRNLLQISDLPGEGSNWVLGDILGNIVANWKPVTSQILVEEKKDKMSDLVHMERIDLMDRMLSMNDEVQRSSNPTIYRRAKSLNSEHSKQYLPRYIALGLYNPDIDVSESACAIIDKAKIQIKLDIASNFKATVKKSWMEICSFIVKEPEDMKRMYDDCPVHDVQAIRNILTLDAVFVTSVLHTLWDMHQSEDHSVLRFPGIAQVVHERGLSKGNTGVLLDILAIFQNQIPFQLIKHAVQMLYDTEPPAPAGRSNSFDRQQYSRSSEAPVTLEMDTLPMNGRYSNRGNECQQSEAAWVLQGMVDVACGLMMYYLPGPPDKPLKSPPLETANYRHLLDCVYRALQHNKEAKFDWPEDKEQSHPIATATQLKRAGIKIVRGAATISEIRFEQGIVEAKLILPQVRVTPWTEILLRNLLAYERRVLKKGDLICYLSFMDELIDNEKDVLLMKEKNHSVIELSQLGNDSEVADIFNSLLNNNHEIILSSKWTSLRREIHSFYSNERRKLWIEFYDAHFGRFWVTASVVAAIALLVLTFLQTLYTIKSYHEAGGSAHSNSTNPG</sequence>
<evidence type="ECO:0000313" key="2">
    <source>
        <dbReference type="EMBL" id="KAL2613122.1"/>
    </source>
</evidence>
<evidence type="ECO:0000313" key="3">
    <source>
        <dbReference type="Proteomes" id="UP001605036"/>
    </source>
</evidence>
<keyword evidence="1" id="KW-0812">Transmembrane</keyword>
<gene>
    <name evidence="2" type="ORF">R1flu_024814</name>
</gene>
<keyword evidence="1" id="KW-1133">Transmembrane helix</keyword>
<keyword evidence="1" id="KW-0472">Membrane</keyword>
<dbReference type="Pfam" id="PF03140">
    <property type="entry name" value="DUF247"/>
    <property type="match status" value="1"/>
</dbReference>
<dbReference type="EMBL" id="JBHFFA010000007">
    <property type="protein sequence ID" value="KAL2613122.1"/>
    <property type="molecule type" value="Genomic_DNA"/>
</dbReference>
<name>A0ABD1XW41_9MARC</name>
<comment type="caution">
    <text evidence="2">The sequence shown here is derived from an EMBL/GenBank/DDBJ whole genome shotgun (WGS) entry which is preliminary data.</text>
</comment>
<dbReference type="Proteomes" id="UP001605036">
    <property type="component" value="Unassembled WGS sequence"/>
</dbReference>
<dbReference type="PANTHER" id="PTHR31170:SF25">
    <property type="entry name" value="BNAA09G04570D PROTEIN"/>
    <property type="match status" value="1"/>
</dbReference>
<dbReference type="InterPro" id="IPR004158">
    <property type="entry name" value="DUF247_pln"/>
</dbReference>
<dbReference type="PANTHER" id="PTHR31170">
    <property type="entry name" value="BNAC04G53230D PROTEIN"/>
    <property type="match status" value="1"/>
</dbReference>
<organism evidence="2 3">
    <name type="scientific">Riccia fluitans</name>
    <dbReference type="NCBI Taxonomy" id="41844"/>
    <lineage>
        <taxon>Eukaryota</taxon>
        <taxon>Viridiplantae</taxon>
        <taxon>Streptophyta</taxon>
        <taxon>Embryophyta</taxon>
        <taxon>Marchantiophyta</taxon>
        <taxon>Marchantiopsida</taxon>
        <taxon>Marchantiidae</taxon>
        <taxon>Marchantiales</taxon>
        <taxon>Ricciaceae</taxon>
        <taxon>Riccia</taxon>
    </lineage>
</organism>
<dbReference type="AlphaFoldDB" id="A0ABD1XW41"/>
<feature type="transmembrane region" description="Helical" evidence="1">
    <location>
        <begin position="586"/>
        <end position="604"/>
    </location>
</feature>
<protein>
    <submittedName>
        <fullName evidence="2">Uncharacterized protein</fullName>
    </submittedName>
</protein>
<proteinExistence type="predicted"/>